<gene>
    <name evidence="1" type="ORF">WMY93_024733</name>
</gene>
<evidence type="ECO:0000313" key="1">
    <source>
        <dbReference type="EMBL" id="KAK7889173.1"/>
    </source>
</evidence>
<dbReference type="Proteomes" id="UP001460270">
    <property type="component" value="Unassembled WGS sequence"/>
</dbReference>
<dbReference type="EMBL" id="JBBPFD010000018">
    <property type="protein sequence ID" value="KAK7889173.1"/>
    <property type="molecule type" value="Genomic_DNA"/>
</dbReference>
<protein>
    <submittedName>
        <fullName evidence="1">Uncharacterized protein</fullName>
    </submittedName>
</protein>
<evidence type="ECO:0000313" key="2">
    <source>
        <dbReference type="Proteomes" id="UP001460270"/>
    </source>
</evidence>
<name>A0AAW0N247_9GOBI</name>
<keyword evidence="2" id="KW-1185">Reference proteome</keyword>
<proteinExistence type="predicted"/>
<dbReference type="AlphaFoldDB" id="A0AAW0N247"/>
<accession>A0AAW0N247</accession>
<sequence>MNIVRALVSERLTAAAEEIFALVGRTIVEYEEELCRSKEENQRKQQLLDALLDAQLHTTTTTQGVQVSTLSPEPSVKQEISQSPQIKEAASLLKQEEEQHLEFTSVCVKEKSKNKLKAILTPKNLQPSFQLHRWRQRLMKNSTTKIIYKTQVQLHTTQVYSTHTHLELGRTCQELL</sequence>
<organism evidence="1 2">
    <name type="scientific">Mugilogobius chulae</name>
    <name type="common">yellowstripe goby</name>
    <dbReference type="NCBI Taxonomy" id="88201"/>
    <lineage>
        <taxon>Eukaryota</taxon>
        <taxon>Metazoa</taxon>
        <taxon>Chordata</taxon>
        <taxon>Craniata</taxon>
        <taxon>Vertebrata</taxon>
        <taxon>Euteleostomi</taxon>
        <taxon>Actinopterygii</taxon>
        <taxon>Neopterygii</taxon>
        <taxon>Teleostei</taxon>
        <taxon>Neoteleostei</taxon>
        <taxon>Acanthomorphata</taxon>
        <taxon>Gobiaria</taxon>
        <taxon>Gobiiformes</taxon>
        <taxon>Gobioidei</taxon>
        <taxon>Gobiidae</taxon>
        <taxon>Gobionellinae</taxon>
        <taxon>Mugilogobius</taxon>
    </lineage>
</organism>
<comment type="caution">
    <text evidence="1">The sequence shown here is derived from an EMBL/GenBank/DDBJ whole genome shotgun (WGS) entry which is preliminary data.</text>
</comment>
<reference evidence="2" key="1">
    <citation type="submission" date="2024-04" db="EMBL/GenBank/DDBJ databases">
        <title>Salinicola lusitanus LLJ914,a marine bacterium isolated from the Okinawa Trough.</title>
        <authorList>
            <person name="Li J."/>
        </authorList>
    </citation>
    <scope>NUCLEOTIDE SEQUENCE [LARGE SCALE GENOMIC DNA]</scope>
</reference>